<protein>
    <recommendedName>
        <fullName evidence="3">Transcriptional regulator</fullName>
    </recommendedName>
</protein>
<evidence type="ECO:0008006" key="3">
    <source>
        <dbReference type="Google" id="ProtNLM"/>
    </source>
</evidence>
<reference evidence="1 2" key="1">
    <citation type="submission" date="2016-05" db="EMBL/GenBank/DDBJ databases">
        <title>Niabella ginsenosidivorans BS26 whole genome sequencing.</title>
        <authorList>
            <person name="Im W.T."/>
            <person name="Siddiqi M.Z."/>
        </authorList>
    </citation>
    <scope>NUCLEOTIDE SEQUENCE [LARGE SCALE GENOMIC DNA]</scope>
    <source>
        <strain evidence="1 2">BS26</strain>
    </source>
</reference>
<dbReference type="InterPro" id="IPR010982">
    <property type="entry name" value="Lambda_DNA-bd_dom_sf"/>
</dbReference>
<dbReference type="EMBL" id="CP015772">
    <property type="protein sequence ID" value="ANH83329.1"/>
    <property type="molecule type" value="Genomic_DNA"/>
</dbReference>
<dbReference type="Gene3D" id="1.10.260.40">
    <property type="entry name" value="lambda repressor-like DNA-binding domains"/>
    <property type="match status" value="1"/>
</dbReference>
<proteinExistence type="predicted"/>
<dbReference type="AlphaFoldDB" id="A0A1A9I8C9"/>
<gene>
    <name evidence="1" type="ORF">A8C56_22180</name>
</gene>
<evidence type="ECO:0000313" key="1">
    <source>
        <dbReference type="EMBL" id="ANH83329.1"/>
    </source>
</evidence>
<dbReference type="KEGG" id="nia:A8C56_22180"/>
<organism evidence="1 2">
    <name type="scientific">Niabella ginsenosidivorans</name>
    <dbReference type="NCBI Taxonomy" id="1176587"/>
    <lineage>
        <taxon>Bacteria</taxon>
        <taxon>Pseudomonadati</taxon>
        <taxon>Bacteroidota</taxon>
        <taxon>Chitinophagia</taxon>
        <taxon>Chitinophagales</taxon>
        <taxon>Chitinophagaceae</taxon>
        <taxon>Niabella</taxon>
    </lineage>
</organism>
<keyword evidence="2" id="KW-1185">Reference proteome</keyword>
<dbReference type="Proteomes" id="UP000077667">
    <property type="component" value="Chromosome"/>
</dbReference>
<dbReference type="GO" id="GO:0003677">
    <property type="term" value="F:DNA binding"/>
    <property type="evidence" value="ECO:0007669"/>
    <property type="project" value="InterPro"/>
</dbReference>
<accession>A0A1A9I8C9</accession>
<dbReference type="RefSeq" id="WP_067760790.1">
    <property type="nucleotide sequence ID" value="NZ_CP015772.1"/>
</dbReference>
<name>A0A1A9I8C9_9BACT</name>
<evidence type="ECO:0000313" key="2">
    <source>
        <dbReference type="Proteomes" id="UP000077667"/>
    </source>
</evidence>
<sequence length="76" mass="9002">MQDLYATINDFISREWIGPSEESARAFATNHDIDEKTVRRIKGWKDASYQITIYTLEKICTARDLTLEEFFKLIKR</sequence>
<dbReference type="OrthoDB" id="679419at2"/>